<name>A0A6C0BVF4_9ZZZZ</name>
<feature type="transmembrane region" description="Helical" evidence="1">
    <location>
        <begin position="6"/>
        <end position="23"/>
    </location>
</feature>
<reference evidence="2" key="1">
    <citation type="journal article" date="2020" name="Nature">
        <title>Giant virus diversity and host interactions through global metagenomics.</title>
        <authorList>
            <person name="Schulz F."/>
            <person name="Roux S."/>
            <person name="Paez-Espino D."/>
            <person name="Jungbluth S."/>
            <person name="Walsh D.A."/>
            <person name="Denef V.J."/>
            <person name="McMahon K.D."/>
            <person name="Konstantinidis K.T."/>
            <person name="Eloe-Fadrosh E.A."/>
            <person name="Kyrpides N.C."/>
            <person name="Woyke T."/>
        </authorList>
    </citation>
    <scope>NUCLEOTIDE SEQUENCE</scope>
    <source>
        <strain evidence="2">GVMAG-M-3300018868-6</strain>
    </source>
</reference>
<organism evidence="2">
    <name type="scientific">viral metagenome</name>
    <dbReference type="NCBI Taxonomy" id="1070528"/>
    <lineage>
        <taxon>unclassified sequences</taxon>
        <taxon>metagenomes</taxon>
        <taxon>organismal metagenomes</taxon>
    </lineage>
</organism>
<accession>A0A6C0BVF4</accession>
<dbReference type="EMBL" id="MN739253">
    <property type="protein sequence ID" value="QHS95519.1"/>
    <property type="molecule type" value="Genomic_DNA"/>
</dbReference>
<keyword evidence="1" id="KW-0812">Transmembrane</keyword>
<proteinExistence type="predicted"/>
<feature type="transmembrane region" description="Helical" evidence="1">
    <location>
        <begin position="43"/>
        <end position="60"/>
    </location>
</feature>
<keyword evidence="1" id="KW-0472">Membrane</keyword>
<evidence type="ECO:0000313" key="2">
    <source>
        <dbReference type="EMBL" id="QHS95519.1"/>
    </source>
</evidence>
<dbReference type="AlphaFoldDB" id="A0A6C0BVF4"/>
<keyword evidence="1" id="KW-1133">Transmembrane helix</keyword>
<protein>
    <submittedName>
        <fullName evidence="2">Uncharacterized protein</fullName>
    </submittedName>
</protein>
<evidence type="ECO:0000256" key="1">
    <source>
        <dbReference type="SAM" id="Phobius"/>
    </source>
</evidence>
<sequence length="79" mass="8665">MTDSSTYTTSLVIAIVYTLLLFIETKYISKNEVTMKQLVKGAFFAYLASLSGIYIVNNIVSPDVSAGDNVKVFTGEPDF</sequence>